<feature type="coiled-coil region" evidence="1">
    <location>
        <begin position="30"/>
        <end position="85"/>
    </location>
</feature>
<dbReference type="Pfam" id="PF19111">
    <property type="entry name" value="DUF5798"/>
    <property type="match status" value="1"/>
</dbReference>
<dbReference type="KEGG" id="hsu:HLASF_1079"/>
<sequence>MGRTLPTAETAKGPPPVRPRMGFGSTAKKLQKVVDMADDLYSKLNDLRDQMGEIRETIDTTNERVEAVEADLEEQRALLEAIAAANDIDLPLEDDENGTAEDTERTSEA</sequence>
<dbReference type="Proteomes" id="UP000060390">
    <property type="component" value="Chromosome"/>
</dbReference>
<dbReference type="AlphaFoldDB" id="A0A0F7P9V7"/>
<dbReference type="InterPro" id="IPR043816">
    <property type="entry name" value="DUF5798"/>
</dbReference>
<dbReference type="KEGG" id="hsf:HLASA_1068"/>
<keyword evidence="6" id="KW-1185">Reference proteome</keyword>
<evidence type="ECO:0000313" key="6">
    <source>
        <dbReference type="Proteomes" id="UP000069906"/>
    </source>
</evidence>
<dbReference type="Proteomes" id="UP000069906">
    <property type="component" value="Chromosome"/>
</dbReference>
<keyword evidence="1" id="KW-0175">Coiled coil</keyword>
<reference evidence="5" key="2">
    <citation type="submission" date="2015-05" db="EMBL/GenBank/DDBJ databases">
        <title>Complete genome sequence of Halanaeroarchaeum sulfurireducens type strain M27-SA2, a sulfate-reducer haloarchaeon from marine anoxic lake Medee.</title>
        <authorList>
            <person name="Messina E."/>
            <person name="Kublanov I.V."/>
            <person name="Toshchakov S."/>
            <person name="Arcadi E."/>
            <person name="La Spada G."/>
            <person name="La Cono V."/>
            <person name="Yakimov M.M."/>
        </authorList>
    </citation>
    <scope>NUCLEOTIDE SEQUENCE [LARGE SCALE GENOMIC DNA]</scope>
    <source>
        <strain evidence="5">M27-SA2</strain>
    </source>
</reference>
<feature type="region of interest" description="Disordered" evidence="2">
    <location>
        <begin position="89"/>
        <end position="109"/>
    </location>
</feature>
<accession>A0A0F7P9V7</accession>
<gene>
    <name evidence="4" type="ORF">HLASA_1068</name>
    <name evidence="3" type="ORF">HLASF_1079</name>
</gene>
<dbReference type="HOGENOM" id="CLU_2177797_0_0_2"/>
<dbReference type="EMBL" id="CP011564">
    <property type="protein sequence ID" value="ALG81963.1"/>
    <property type="molecule type" value="Genomic_DNA"/>
</dbReference>
<organism evidence="3 6">
    <name type="scientific">Halanaeroarchaeum sulfurireducens</name>
    <dbReference type="NCBI Taxonomy" id="1604004"/>
    <lineage>
        <taxon>Archaea</taxon>
        <taxon>Methanobacteriati</taxon>
        <taxon>Methanobacteriota</taxon>
        <taxon>Stenosarchaea group</taxon>
        <taxon>Halobacteria</taxon>
        <taxon>Halobacteriales</taxon>
        <taxon>Halobacteriaceae</taxon>
        <taxon>Halanaeroarchaeum</taxon>
    </lineage>
</organism>
<evidence type="ECO:0000313" key="3">
    <source>
        <dbReference type="EMBL" id="AKH97567.1"/>
    </source>
</evidence>
<reference evidence="4 5" key="3">
    <citation type="journal article" date="2016" name="Stand. Genomic Sci.">
        <title>Complete genome sequence of 'Halanaeroarchaeum sulfurireducens' M27-SA2, a sulfur-reducing and acetate-oxidizing haloarchaeon from the deep-sea hypersaline anoxic lake Medee.</title>
        <authorList>
            <person name="Messina E."/>
            <person name="Sorokin D.Y."/>
            <person name="Kublanov I.V."/>
            <person name="Toshchakov S."/>
            <person name="Lopatina A."/>
            <person name="Arcadi E."/>
            <person name="Smedile F."/>
            <person name="La Spada G."/>
            <person name="La Cono V."/>
            <person name="Yakimov M.M."/>
        </authorList>
    </citation>
    <scope>NUCLEOTIDE SEQUENCE [LARGE SCALE GENOMIC DNA]</scope>
    <source>
        <strain evidence="4 5">M27-SA2</strain>
    </source>
</reference>
<evidence type="ECO:0000256" key="1">
    <source>
        <dbReference type="SAM" id="Coils"/>
    </source>
</evidence>
<protein>
    <submittedName>
        <fullName evidence="3">Uncharacterized protein</fullName>
    </submittedName>
</protein>
<feature type="region of interest" description="Disordered" evidence="2">
    <location>
        <begin position="1"/>
        <end position="25"/>
    </location>
</feature>
<proteinExistence type="predicted"/>
<evidence type="ECO:0000313" key="4">
    <source>
        <dbReference type="EMBL" id="ALG81963.1"/>
    </source>
</evidence>
<evidence type="ECO:0000313" key="5">
    <source>
        <dbReference type="Proteomes" id="UP000060390"/>
    </source>
</evidence>
<reference evidence="3 6" key="1">
    <citation type="journal article" date="2015" name="ISME J.">
        <title>Elemental sulfur and acetate can support life of a novel strictly anaerobic haloarchaeon.</title>
        <authorList>
            <person name="Sorokin D.Y."/>
            <person name="Kublanov I.V."/>
            <person name="Gavrilov S.N."/>
            <person name="Rojo D."/>
            <person name="Roman P."/>
            <person name="Golyshin P.N."/>
            <person name="Slepak V.Z."/>
            <person name="Smedile F."/>
            <person name="Ferrer M."/>
            <person name="Messina E."/>
            <person name="La Cono V."/>
            <person name="Yakimov M.M."/>
        </authorList>
    </citation>
    <scope>NUCLEOTIDE SEQUENCE [LARGE SCALE GENOMIC DNA]</scope>
    <source>
        <strain evidence="3 6">HSR2</strain>
    </source>
</reference>
<dbReference type="EMBL" id="CP008874">
    <property type="protein sequence ID" value="AKH97567.1"/>
    <property type="molecule type" value="Genomic_DNA"/>
</dbReference>
<evidence type="ECO:0000256" key="2">
    <source>
        <dbReference type="SAM" id="MobiDB-lite"/>
    </source>
</evidence>
<name>A0A0F7P9V7_9EURY</name>
<feature type="compositionally biased region" description="Acidic residues" evidence="2">
    <location>
        <begin position="90"/>
        <end position="101"/>
    </location>
</feature>